<dbReference type="EC" id="2.7.13.3" evidence="3"/>
<keyword evidence="13" id="KW-0812">Transmembrane</keyword>
<keyword evidence="15" id="KW-1185">Reference proteome</keyword>
<dbReference type="InterPro" id="IPR036097">
    <property type="entry name" value="HisK_dim/P_sf"/>
</dbReference>
<keyword evidence="13" id="KW-1133">Transmembrane helix</keyword>
<dbReference type="GO" id="GO:0030295">
    <property type="term" value="F:protein kinase activator activity"/>
    <property type="evidence" value="ECO:0007669"/>
    <property type="project" value="TreeGrafter"/>
</dbReference>
<dbReference type="EMBL" id="LGTO01000007">
    <property type="protein sequence ID" value="KNE19018.1"/>
    <property type="molecule type" value="Genomic_DNA"/>
</dbReference>
<evidence type="ECO:0000256" key="7">
    <source>
        <dbReference type="ARBA" id="ARBA00022741"/>
    </source>
</evidence>
<organism evidence="14 15">
    <name type="scientific">Virgibacillus pantothenticus</name>
    <dbReference type="NCBI Taxonomy" id="1473"/>
    <lineage>
        <taxon>Bacteria</taxon>
        <taxon>Bacillati</taxon>
        <taxon>Bacillota</taxon>
        <taxon>Bacilli</taxon>
        <taxon>Bacillales</taxon>
        <taxon>Bacillaceae</taxon>
        <taxon>Virgibacillus</taxon>
    </lineage>
</organism>
<dbReference type="CDD" id="cd00075">
    <property type="entry name" value="HATPase"/>
    <property type="match status" value="1"/>
</dbReference>
<keyword evidence="6" id="KW-0808">Transferase</keyword>
<dbReference type="Gene3D" id="1.10.287.130">
    <property type="match status" value="1"/>
</dbReference>
<evidence type="ECO:0000256" key="12">
    <source>
        <dbReference type="SAM" id="Coils"/>
    </source>
</evidence>
<dbReference type="InterPro" id="IPR003661">
    <property type="entry name" value="HisK_dim/P_dom"/>
</dbReference>
<evidence type="ECO:0000256" key="1">
    <source>
        <dbReference type="ARBA" id="ARBA00000085"/>
    </source>
</evidence>
<dbReference type="SMART" id="SM00388">
    <property type="entry name" value="HisKA"/>
    <property type="match status" value="1"/>
</dbReference>
<dbReference type="PATRIC" id="fig|1473.5.peg.644"/>
<comment type="catalytic activity">
    <reaction evidence="1">
        <text>ATP + protein L-histidine = ADP + protein N-phospho-L-histidine.</text>
        <dbReference type="EC" id="2.7.13.3"/>
    </reaction>
</comment>
<dbReference type="Gene3D" id="6.10.340.10">
    <property type="match status" value="1"/>
</dbReference>
<name>A0A0L0QLA6_VIRPA</name>
<dbReference type="GO" id="GO:0005886">
    <property type="term" value="C:plasma membrane"/>
    <property type="evidence" value="ECO:0007669"/>
    <property type="project" value="UniProtKB-SubCell"/>
</dbReference>
<evidence type="ECO:0000256" key="3">
    <source>
        <dbReference type="ARBA" id="ARBA00012438"/>
    </source>
</evidence>
<evidence type="ECO:0000256" key="10">
    <source>
        <dbReference type="ARBA" id="ARBA00023012"/>
    </source>
</evidence>
<evidence type="ECO:0000256" key="13">
    <source>
        <dbReference type="SAM" id="Phobius"/>
    </source>
</evidence>
<evidence type="ECO:0000256" key="11">
    <source>
        <dbReference type="ARBA" id="ARBA00023136"/>
    </source>
</evidence>
<evidence type="ECO:0000256" key="4">
    <source>
        <dbReference type="ARBA" id="ARBA00022475"/>
    </source>
</evidence>
<evidence type="ECO:0000313" key="14">
    <source>
        <dbReference type="EMBL" id="KNE19018.1"/>
    </source>
</evidence>
<dbReference type="InterPro" id="IPR003594">
    <property type="entry name" value="HATPase_dom"/>
</dbReference>
<dbReference type="InterPro" id="IPR005467">
    <property type="entry name" value="His_kinase_dom"/>
</dbReference>
<keyword evidence="8 14" id="KW-0418">Kinase</keyword>
<evidence type="ECO:0000313" key="15">
    <source>
        <dbReference type="Proteomes" id="UP000036780"/>
    </source>
</evidence>
<dbReference type="PROSITE" id="PS50885">
    <property type="entry name" value="HAMP"/>
    <property type="match status" value="1"/>
</dbReference>
<dbReference type="InterPro" id="IPR004358">
    <property type="entry name" value="Sig_transdc_His_kin-like_C"/>
</dbReference>
<feature type="coiled-coil region" evidence="12">
    <location>
        <begin position="216"/>
        <end position="243"/>
    </location>
</feature>
<dbReference type="GO" id="GO:0005524">
    <property type="term" value="F:ATP binding"/>
    <property type="evidence" value="ECO:0007669"/>
    <property type="project" value="UniProtKB-KW"/>
</dbReference>
<keyword evidence="5" id="KW-0597">Phosphoprotein</keyword>
<dbReference type="CDD" id="cd06225">
    <property type="entry name" value="HAMP"/>
    <property type="match status" value="1"/>
</dbReference>
<dbReference type="PRINTS" id="PR00344">
    <property type="entry name" value="BCTRLSENSOR"/>
</dbReference>
<evidence type="ECO:0000256" key="6">
    <source>
        <dbReference type="ARBA" id="ARBA00022679"/>
    </source>
</evidence>
<dbReference type="PANTHER" id="PTHR42878:SF3">
    <property type="entry name" value="HISTIDINE PROTEIN KINASE SAES"/>
    <property type="match status" value="1"/>
</dbReference>
<feature type="transmembrane region" description="Helical" evidence="13">
    <location>
        <begin position="6"/>
        <end position="28"/>
    </location>
</feature>
<dbReference type="GeneID" id="66872023"/>
<comment type="caution">
    <text evidence="14">The sequence shown here is derived from an EMBL/GenBank/DDBJ whole genome shotgun (WGS) entry which is preliminary data.</text>
</comment>
<dbReference type="SMART" id="SM00304">
    <property type="entry name" value="HAMP"/>
    <property type="match status" value="1"/>
</dbReference>
<dbReference type="CDD" id="cd00082">
    <property type="entry name" value="HisKA"/>
    <property type="match status" value="1"/>
</dbReference>
<dbReference type="PANTHER" id="PTHR42878">
    <property type="entry name" value="TWO-COMPONENT HISTIDINE KINASE"/>
    <property type="match status" value="1"/>
</dbReference>
<dbReference type="SUPFAM" id="SSF158472">
    <property type="entry name" value="HAMP domain-like"/>
    <property type="match status" value="1"/>
</dbReference>
<gene>
    <name evidence="14" type="ORF">AFK71_10640</name>
</gene>
<keyword evidence="7" id="KW-0547">Nucleotide-binding</keyword>
<dbReference type="Proteomes" id="UP000036780">
    <property type="component" value="Unassembled WGS sequence"/>
</dbReference>
<dbReference type="Pfam" id="PF02518">
    <property type="entry name" value="HATPase_c"/>
    <property type="match status" value="1"/>
</dbReference>
<proteinExistence type="predicted"/>
<dbReference type="FunFam" id="1.10.287.130:FF:000001">
    <property type="entry name" value="Two-component sensor histidine kinase"/>
    <property type="match status" value="1"/>
</dbReference>
<protein>
    <recommendedName>
        <fullName evidence="3">histidine kinase</fullName>
        <ecNumber evidence="3">2.7.13.3</ecNumber>
    </recommendedName>
</protein>
<comment type="subcellular location">
    <subcellularLocation>
        <location evidence="2">Cell membrane</location>
        <topology evidence="2">Multi-pass membrane protein</topology>
    </subcellularLocation>
</comment>
<dbReference type="GO" id="GO:0000155">
    <property type="term" value="F:phosphorelay sensor kinase activity"/>
    <property type="evidence" value="ECO:0007669"/>
    <property type="project" value="InterPro"/>
</dbReference>
<dbReference type="OrthoDB" id="9813151at2"/>
<evidence type="ECO:0000256" key="9">
    <source>
        <dbReference type="ARBA" id="ARBA00022840"/>
    </source>
</evidence>
<dbReference type="Pfam" id="PF00672">
    <property type="entry name" value="HAMP"/>
    <property type="match status" value="1"/>
</dbReference>
<dbReference type="InterPro" id="IPR003660">
    <property type="entry name" value="HAMP_dom"/>
</dbReference>
<dbReference type="InterPro" id="IPR036890">
    <property type="entry name" value="HATPase_C_sf"/>
</dbReference>
<dbReference type="SUPFAM" id="SSF47384">
    <property type="entry name" value="Homodimeric domain of signal transducing histidine kinase"/>
    <property type="match status" value="1"/>
</dbReference>
<evidence type="ECO:0000256" key="8">
    <source>
        <dbReference type="ARBA" id="ARBA00022777"/>
    </source>
</evidence>
<keyword evidence="10" id="KW-0902">Two-component regulatory system</keyword>
<evidence type="ECO:0000256" key="5">
    <source>
        <dbReference type="ARBA" id="ARBA00022553"/>
    </source>
</evidence>
<dbReference type="GO" id="GO:0007234">
    <property type="term" value="P:osmosensory signaling via phosphorelay pathway"/>
    <property type="evidence" value="ECO:0007669"/>
    <property type="project" value="TreeGrafter"/>
</dbReference>
<sequence length="461" mass="52105">MFNRLSLKIGVLFFGFILLIGGILYYILYIHLANGRIEEVIHNLLARGNTHSDVLEDNFTDTTMEHVGLMESESDFVVIITDADGDVLVRSDPLQPEMTEIINQTNYDAIPSDGIVVEDKWQEKRYLATDSPISIQGEHRGHVFMFAPTEQIRSILDQLSEQFKLIGVIAVAVTIITILILSRFITVPLMKMKQATEQLSEGNNDVELSVERRDELGELSKSIQSLADDLDRLKNERKEFLASISHELRTPLTYIKGYADIIHRQPLPEEELKTYIGIIREEADELSDLIKNLFELAKMDRHSFVVKKQAVHVYELINSIVDLMQPTLQKNKLTVSIQCPKDRLVLVDPNRFQQVVLNILDNAVKHSPHHSSITIEVETYGDEVDIVIHDQGEGIPEKDLPFVFERLYRVEKSRSRKSGGSGLGLPIAKEIVESHGGTIKLNSRYGQGTSVFIRIPGRGTA</sequence>
<dbReference type="FunFam" id="3.30.565.10:FF:000006">
    <property type="entry name" value="Sensor histidine kinase WalK"/>
    <property type="match status" value="1"/>
</dbReference>
<dbReference type="AlphaFoldDB" id="A0A0L0QLA6"/>
<keyword evidence="4" id="KW-1003">Cell membrane</keyword>
<dbReference type="GO" id="GO:0000156">
    <property type="term" value="F:phosphorelay response regulator activity"/>
    <property type="evidence" value="ECO:0007669"/>
    <property type="project" value="TreeGrafter"/>
</dbReference>
<evidence type="ECO:0000256" key="2">
    <source>
        <dbReference type="ARBA" id="ARBA00004651"/>
    </source>
</evidence>
<dbReference type="SUPFAM" id="SSF55874">
    <property type="entry name" value="ATPase domain of HSP90 chaperone/DNA topoisomerase II/histidine kinase"/>
    <property type="match status" value="1"/>
</dbReference>
<accession>A0A0L0QLA6</accession>
<keyword evidence="11 13" id="KW-0472">Membrane</keyword>
<dbReference type="Pfam" id="PF00512">
    <property type="entry name" value="HisKA"/>
    <property type="match status" value="1"/>
</dbReference>
<dbReference type="RefSeq" id="WP_050351516.1">
    <property type="nucleotide sequence ID" value="NZ_CP073011.1"/>
</dbReference>
<feature type="transmembrane region" description="Helical" evidence="13">
    <location>
        <begin position="163"/>
        <end position="185"/>
    </location>
</feature>
<dbReference type="Gene3D" id="3.30.565.10">
    <property type="entry name" value="Histidine kinase-like ATPase, C-terminal domain"/>
    <property type="match status" value="1"/>
</dbReference>
<dbReference type="PROSITE" id="PS50109">
    <property type="entry name" value="HIS_KIN"/>
    <property type="match status" value="1"/>
</dbReference>
<dbReference type="SMART" id="SM00387">
    <property type="entry name" value="HATPase_c"/>
    <property type="match status" value="1"/>
</dbReference>
<keyword evidence="9" id="KW-0067">ATP-binding</keyword>
<reference evidence="15" key="1">
    <citation type="submission" date="2015-07" db="EMBL/GenBank/DDBJ databases">
        <title>Fjat-10053 dsm26.</title>
        <authorList>
            <person name="Liu B."/>
            <person name="Wang J."/>
            <person name="Zhu Y."/>
            <person name="Liu G."/>
            <person name="Chen Q."/>
            <person name="Chen Z."/>
            <person name="Lan J."/>
            <person name="Che J."/>
            <person name="Ge C."/>
            <person name="Shi H."/>
            <person name="Pan Z."/>
            <person name="Liu X."/>
        </authorList>
    </citation>
    <scope>NUCLEOTIDE SEQUENCE [LARGE SCALE GENOMIC DNA]</scope>
    <source>
        <strain evidence="15">DSM 26</strain>
    </source>
</reference>
<dbReference type="InterPro" id="IPR050351">
    <property type="entry name" value="BphY/WalK/GraS-like"/>
</dbReference>
<keyword evidence="12" id="KW-0175">Coiled coil</keyword>